<reference evidence="10 11" key="1">
    <citation type="journal article" date="2014" name="Nat. Genet.">
        <title>Genome sequence of the hot pepper provides insights into the evolution of pungency in Capsicum species.</title>
        <authorList>
            <person name="Kim S."/>
            <person name="Park M."/>
            <person name="Yeom S.I."/>
            <person name="Kim Y.M."/>
            <person name="Lee J.M."/>
            <person name="Lee H.A."/>
            <person name="Seo E."/>
            <person name="Choi J."/>
            <person name="Cheong K."/>
            <person name="Kim K.T."/>
            <person name="Jung K."/>
            <person name="Lee G.W."/>
            <person name="Oh S.K."/>
            <person name="Bae C."/>
            <person name="Kim S.B."/>
            <person name="Lee H.Y."/>
            <person name="Kim S.Y."/>
            <person name="Kim M.S."/>
            <person name="Kang B.C."/>
            <person name="Jo Y.D."/>
            <person name="Yang H.B."/>
            <person name="Jeong H.J."/>
            <person name="Kang W.H."/>
            <person name="Kwon J.K."/>
            <person name="Shin C."/>
            <person name="Lim J.Y."/>
            <person name="Park J.H."/>
            <person name="Huh J.H."/>
            <person name="Kim J.S."/>
            <person name="Kim B.D."/>
            <person name="Cohen O."/>
            <person name="Paran I."/>
            <person name="Suh M.C."/>
            <person name="Lee S.B."/>
            <person name="Kim Y.K."/>
            <person name="Shin Y."/>
            <person name="Noh S.J."/>
            <person name="Park J."/>
            <person name="Seo Y.S."/>
            <person name="Kwon S.Y."/>
            <person name="Kim H.A."/>
            <person name="Park J.M."/>
            <person name="Kim H.J."/>
            <person name="Choi S.B."/>
            <person name="Bosland P.W."/>
            <person name="Reeves G."/>
            <person name="Jo S.H."/>
            <person name="Lee B.W."/>
            <person name="Cho H.T."/>
            <person name="Choi H.S."/>
            <person name="Lee M.S."/>
            <person name="Yu Y."/>
            <person name="Do Choi Y."/>
            <person name="Park B.S."/>
            <person name="van Deynze A."/>
            <person name="Ashrafi H."/>
            <person name="Hill T."/>
            <person name="Kim W.T."/>
            <person name="Pai H.S."/>
            <person name="Ahn H.K."/>
            <person name="Yeam I."/>
            <person name="Giovannoni J.J."/>
            <person name="Rose J.K."/>
            <person name="Sorensen I."/>
            <person name="Lee S.J."/>
            <person name="Kim R.W."/>
            <person name="Choi I.Y."/>
            <person name="Choi B.S."/>
            <person name="Lim J.S."/>
            <person name="Lee Y.H."/>
            <person name="Choi D."/>
        </authorList>
    </citation>
    <scope>NUCLEOTIDE SEQUENCE [LARGE SCALE GENOMIC DNA]</scope>
    <source>
        <strain evidence="11">cv. CM334</strain>
    </source>
</reference>
<dbReference type="AlphaFoldDB" id="A0A2G3ALS3"/>
<organism evidence="10 11">
    <name type="scientific">Capsicum annuum</name>
    <name type="common">Capsicum pepper</name>
    <dbReference type="NCBI Taxonomy" id="4072"/>
    <lineage>
        <taxon>Eukaryota</taxon>
        <taxon>Viridiplantae</taxon>
        <taxon>Streptophyta</taxon>
        <taxon>Embryophyta</taxon>
        <taxon>Tracheophyta</taxon>
        <taxon>Spermatophyta</taxon>
        <taxon>Magnoliopsida</taxon>
        <taxon>eudicotyledons</taxon>
        <taxon>Gunneridae</taxon>
        <taxon>Pentapetalae</taxon>
        <taxon>asterids</taxon>
        <taxon>lamiids</taxon>
        <taxon>Solanales</taxon>
        <taxon>Solanaceae</taxon>
        <taxon>Solanoideae</taxon>
        <taxon>Capsiceae</taxon>
        <taxon>Capsicum</taxon>
    </lineage>
</organism>
<sequence length="437" mass="49102">MKLHYFILLYLAISISSRSHFAQSENDGFSIELIHRDSPKSPYYNPALNQRQLMNNVFQRSINRANYLMPKSQLSTSLIPDINGVFLTNISIGTKPCAKLVVVDTGSDLIWIQCQPCIHCYQQKNPIFNPKNSSTYKSIPCNSTLCKNLRGSSCDRKKKTCLYFAGYIDNSFSFGDLASETFTFDDSTNITRPDRLSFPNITFGCGRRNHLNVGDVEPTGIIGLGASPYSLVSQIKSTFGHKFSYCLVPFYQLNVSSKLNFGEKAVPSSSKFVVSTPLFLKPPKVFYFLKLLEISIGNKTIQFHNTSKNVHEGNIAVDSGTTISFLPTQIFSEMKTIMKSEIKLNPLTRNDTQFFQLCYQDLRISDVPSVIFQFQDAKVKLNAINSFVHIGDGIVCLAFAPTKHLPIFGNIAQTNFFVAYDLDEMIVSFKPTNCDKL</sequence>
<keyword evidence="6" id="KW-0378">Hydrolase</keyword>
<keyword evidence="7" id="KW-0325">Glycoprotein</keyword>
<dbReference type="InterPro" id="IPR021109">
    <property type="entry name" value="Peptidase_aspartic_dom_sf"/>
</dbReference>
<dbReference type="Gramene" id="PHT95184">
    <property type="protein sequence ID" value="PHT95184"/>
    <property type="gene ID" value="T459_03066"/>
</dbReference>
<dbReference type="PROSITE" id="PS51767">
    <property type="entry name" value="PEPTIDASE_A1"/>
    <property type="match status" value="1"/>
</dbReference>
<keyword evidence="3" id="KW-0964">Secreted</keyword>
<comment type="subcellular location">
    <subcellularLocation>
        <location evidence="1">Secreted</location>
    </subcellularLocation>
</comment>
<keyword evidence="5" id="KW-0064">Aspartyl protease</keyword>
<dbReference type="InterPro" id="IPR032861">
    <property type="entry name" value="TAXi_N"/>
</dbReference>
<evidence type="ECO:0000256" key="5">
    <source>
        <dbReference type="ARBA" id="ARBA00022750"/>
    </source>
</evidence>
<dbReference type="OMA" id="PTDCTQI"/>
<proteinExistence type="inferred from homology"/>
<dbReference type="InterPro" id="IPR033121">
    <property type="entry name" value="PEPTIDASE_A1"/>
</dbReference>
<reference evidence="10 11" key="2">
    <citation type="journal article" date="2017" name="Genome Biol.">
        <title>New reference genome sequences of hot pepper reveal the massive evolution of plant disease-resistance genes by retroduplication.</title>
        <authorList>
            <person name="Kim S."/>
            <person name="Park J."/>
            <person name="Yeom S.I."/>
            <person name="Kim Y.M."/>
            <person name="Seo E."/>
            <person name="Kim K.T."/>
            <person name="Kim M.S."/>
            <person name="Lee J.M."/>
            <person name="Cheong K."/>
            <person name="Shin H.S."/>
            <person name="Kim S.B."/>
            <person name="Han K."/>
            <person name="Lee J."/>
            <person name="Park M."/>
            <person name="Lee H.A."/>
            <person name="Lee H.Y."/>
            <person name="Lee Y."/>
            <person name="Oh S."/>
            <person name="Lee J.H."/>
            <person name="Choi E."/>
            <person name="Choi E."/>
            <person name="Lee S.E."/>
            <person name="Jeon J."/>
            <person name="Kim H."/>
            <person name="Choi G."/>
            <person name="Song H."/>
            <person name="Lee J."/>
            <person name="Lee S.C."/>
            <person name="Kwon J.K."/>
            <person name="Lee H.Y."/>
            <person name="Koo N."/>
            <person name="Hong Y."/>
            <person name="Kim R.W."/>
            <person name="Kang W.H."/>
            <person name="Huh J.H."/>
            <person name="Kang B.C."/>
            <person name="Yang T.J."/>
            <person name="Lee Y.H."/>
            <person name="Bennetzen J.L."/>
            <person name="Choi D."/>
        </authorList>
    </citation>
    <scope>NUCLEOTIDE SEQUENCE [LARGE SCALE GENOMIC DNA]</scope>
    <source>
        <strain evidence="11">cv. CM334</strain>
    </source>
</reference>
<comment type="similarity">
    <text evidence="2">Belongs to the peptidase A1 family.</text>
</comment>
<dbReference type="EMBL" id="AYRZ02000001">
    <property type="protein sequence ID" value="PHT95184.1"/>
    <property type="molecule type" value="Genomic_DNA"/>
</dbReference>
<feature type="signal peptide" evidence="8">
    <location>
        <begin position="1"/>
        <end position="24"/>
    </location>
</feature>
<dbReference type="GO" id="GO:0005576">
    <property type="term" value="C:extracellular region"/>
    <property type="evidence" value="ECO:0000318"/>
    <property type="project" value="GO_Central"/>
</dbReference>
<keyword evidence="11" id="KW-1185">Reference proteome</keyword>
<accession>A0A2G3ALS3</accession>
<evidence type="ECO:0000256" key="1">
    <source>
        <dbReference type="ARBA" id="ARBA00004613"/>
    </source>
</evidence>
<name>A0A2G3ALS3_CAPAN</name>
<dbReference type="Pfam" id="PF14541">
    <property type="entry name" value="TAXi_C"/>
    <property type="match status" value="1"/>
</dbReference>
<comment type="caution">
    <text evidence="10">The sequence shown here is derived from an EMBL/GenBank/DDBJ whole genome shotgun (WGS) entry which is preliminary data.</text>
</comment>
<dbReference type="SMR" id="A0A2G3ALS3"/>
<dbReference type="InterPro" id="IPR051708">
    <property type="entry name" value="Plant_Aspart_Prot_A1"/>
</dbReference>
<feature type="domain" description="Peptidase A1" evidence="9">
    <location>
        <begin position="86"/>
        <end position="430"/>
    </location>
</feature>
<evidence type="ECO:0000259" key="9">
    <source>
        <dbReference type="PROSITE" id="PS51767"/>
    </source>
</evidence>
<dbReference type="PANTHER" id="PTHR47967:SF74">
    <property type="entry name" value="ASPARTIC PROTEINASE CDR1-LIKE"/>
    <property type="match status" value="1"/>
</dbReference>
<dbReference type="FunFam" id="2.40.70.10:FF:000031">
    <property type="entry name" value="Aspartyl protease AED1"/>
    <property type="match status" value="1"/>
</dbReference>
<dbReference type="InterPro" id="IPR034161">
    <property type="entry name" value="Pepsin-like_plant"/>
</dbReference>
<evidence type="ECO:0000313" key="10">
    <source>
        <dbReference type="EMBL" id="PHT95184.1"/>
    </source>
</evidence>
<evidence type="ECO:0000256" key="3">
    <source>
        <dbReference type="ARBA" id="ARBA00022525"/>
    </source>
</evidence>
<dbReference type="PROSITE" id="PS00141">
    <property type="entry name" value="ASP_PROTEASE"/>
    <property type="match status" value="1"/>
</dbReference>
<evidence type="ECO:0000256" key="7">
    <source>
        <dbReference type="ARBA" id="ARBA00023180"/>
    </source>
</evidence>
<gene>
    <name evidence="10" type="ORF">T459_03066</name>
</gene>
<feature type="chain" id="PRO_5013700001" description="Peptidase A1 domain-containing protein" evidence="8">
    <location>
        <begin position="25"/>
        <end position="437"/>
    </location>
</feature>
<evidence type="ECO:0000256" key="6">
    <source>
        <dbReference type="ARBA" id="ARBA00022801"/>
    </source>
</evidence>
<keyword evidence="8" id="KW-0732">Signal</keyword>
<dbReference type="InterPro" id="IPR001969">
    <property type="entry name" value="Aspartic_peptidase_AS"/>
</dbReference>
<dbReference type="Pfam" id="PF14543">
    <property type="entry name" value="TAXi_N"/>
    <property type="match status" value="1"/>
</dbReference>
<evidence type="ECO:0000256" key="8">
    <source>
        <dbReference type="SAM" id="SignalP"/>
    </source>
</evidence>
<dbReference type="PANTHER" id="PTHR47967">
    <property type="entry name" value="OS07G0603500 PROTEIN-RELATED"/>
    <property type="match status" value="1"/>
</dbReference>
<protein>
    <recommendedName>
        <fullName evidence="9">Peptidase A1 domain-containing protein</fullName>
    </recommendedName>
</protein>
<dbReference type="InterPro" id="IPR032799">
    <property type="entry name" value="TAXi_C"/>
</dbReference>
<dbReference type="GO" id="GO:0004190">
    <property type="term" value="F:aspartic-type endopeptidase activity"/>
    <property type="evidence" value="ECO:0000318"/>
    <property type="project" value="GO_Central"/>
</dbReference>
<dbReference type="Gene3D" id="2.40.70.10">
    <property type="entry name" value="Acid Proteases"/>
    <property type="match status" value="2"/>
</dbReference>
<dbReference type="Proteomes" id="UP000222542">
    <property type="component" value="Unassembled WGS sequence"/>
</dbReference>
<evidence type="ECO:0000256" key="2">
    <source>
        <dbReference type="ARBA" id="ARBA00007447"/>
    </source>
</evidence>
<dbReference type="GO" id="GO:0006508">
    <property type="term" value="P:proteolysis"/>
    <property type="evidence" value="ECO:0007669"/>
    <property type="project" value="UniProtKB-KW"/>
</dbReference>
<keyword evidence="4" id="KW-0645">Protease</keyword>
<dbReference type="CDD" id="cd05476">
    <property type="entry name" value="pepsin_A_like_plant"/>
    <property type="match status" value="1"/>
</dbReference>
<evidence type="ECO:0000313" key="11">
    <source>
        <dbReference type="Proteomes" id="UP000222542"/>
    </source>
</evidence>
<evidence type="ECO:0000256" key="4">
    <source>
        <dbReference type="ARBA" id="ARBA00022670"/>
    </source>
</evidence>
<dbReference type="FunFam" id="2.40.70.10:FF:000050">
    <property type="entry name" value="Aspartic proteinase CDR1"/>
    <property type="match status" value="1"/>
</dbReference>
<dbReference type="STRING" id="4072.A0A2G3ALS3"/>
<dbReference type="SUPFAM" id="SSF50630">
    <property type="entry name" value="Acid proteases"/>
    <property type="match status" value="1"/>
</dbReference>
<dbReference type="OrthoDB" id="2747330at2759"/>